<accession>A0A9E6RCS0</accession>
<reference evidence="2" key="1">
    <citation type="submission" date="2021-08" db="EMBL/GenBank/DDBJ databases">
        <authorList>
            <person name="Zhang H."/>
            <person name="Xu M."/>
            <person name="Yu Z."/>
            <person name="Yang L."/>
            <person name="Cai Y."/>
        </authorList>
    </citation>
    <scope>NUCLEOTIDE SEQUENCE</scope>
    <source>
        <strain evidence="2">CHL1</strain>
    </source>
</reference>
<proteinExistence type="predicted"/>
<keyword evidence="1" id="KW-0812">Transmembrane</keyword>
<evidence type="ECO:0000313" key="2">
    <source>
        <dbReference type="EMBL" id="QZO01945.1"/>
    </source>
</evidence>
<dbReference type="AlphaFoldDB" id="A0A9E6RCS0"/>
<dbReference type="Pfam" id="PF09898">
    <property type="entry name" value="DUF2125"/>
    <property type="match status" value="1"/>
</dbReference>
<dbReference type="RefSeq" id="WP_261405308.1">
    <property type="nucleotide sequence ID" value="NZ_CP081869.1"/>
</dbReference>
<gene>
    <name evidence="2" type="ORF">K6K41_11880</name>
</gene>
<keyword evidence="1" id="KW-1133">Transmembrane helix</keyword>
<organism evidence="2 3">
    <name type="scientific">Chenggangzhangella methanolivorans</name>
    <dbReference type="NCBI Taxonomy" id="1437009"/>
    <lineage>
        <taxon>Bacteria</taxon>
        <taxon>Pseudomonadati</taxon>
        <taxon>Pseudomonadota</taxon>
        <taxon>Alphaproteobacteria</taxon>
        <taxon>Hyphomicrobiales</taxon>
        <taxon>Methylopilaceae</taxon>
        <taxon>Chenggangzhangella</taxon>
    </lineage>
</organism>
<dbReference type="EMBL" id="CP081869">
    <property type="protein sequence ID" value="QZO01945.1"/>
    <property type="molecule type" value="Genomic_DNA"/>
</dbReference>
<feature type="transmembrane region" description="Helical" evidence="1">
    <location>
        <begin position="17"/>
        <end position="38"/>
    </location>
</feature>
<dbReference type="Proteomes" id="UP000825701">
    <property type="component" value="Chromosome"/>
</dbReference>
<keyword evidence="1" id="KW-0472">Membrane</keyword>
<keyword evidence="3" id="KW-1185">Reference proteome</keyword>
<dbReference type="KEGG" id="cmet:K6K41_11880"/>
<dbReference type="InterPro" id="IPR018666">
    <property type="entry name" value="DUF2125"/>
</dbReference>
<name>A0A9E6RCS0_9HYPH</name>
<sequence length="346" mass="36703">MTDAAPSPGPRRGRWRLFAPTLLLLVGCAAWTGFWFWAAGRAGEAIDVWLAREAKLGRTYACGGRDIQGFPFRIEVDCRDVSVRLAAEGGEIAATAPRFVALAQVYDPKRLIGILHGPVAGTAPDGTRIDLSFSDARGSARVEGRTVEQASLRVETPRLTMGGEEVGTAKALEAHLRRAPDAERGTYDLAAALEEAVSPFFDAAPVGSGPVAAELQIRASGLEDLHPGSLPDRLRRFAEAGGRARVDLLKISRGDVAAEAKGEAQLDVEGRANGRFDVTARGVDSLVQSFAGEEKGGLSSLFGVGAKLLGKPAELDGKPATTYRLKLDKGRLSLGPIRLTRLPPAF</sequence>
<evidence type="ECO:0000256" key="1">
    <source>
        <dbReference type="SAM" id="Phobius"/>
    </source>
</evidence>
<protein>
    <submittedName>
        <fullName evidence="2">DUF2125 domain-containing protein</fullName>
    </submittedName>
</protein>
<evidence type="ECO:0000313" key="3">
    <source>
        <dbReference type="Proteomes" id="UP000825701"/>
    </source>
</evidence>